<protein>
    <submittedName>
        <fullName evidence="1">Histidine phosphatase family protein</fullName>
    </submittedName>
</protein>
<dbReference type="GO" id="GO:0016791">
    <property type="term" value="F:phosphatase activity"/>
    <property type="evidence" value="ECO:0007669"/>
    <property type="project" value="TreeGrafter"/>
</dbReference>
<sequence>MTETTFWWVRHGPTHAKTMIGWTDLPADLSDRAAIKRLSDYLPADAPVISSPLSRAVKTADALQDGRGRLTHDPDLREIHFGQWENRTFADIDASEPALIRAFWETPGAARAPGGEGWHDLSKRVCRAADRLLGHAPEVIVVAHLGAILTQIERATGMTTTEVFGHKIDNLSVTCVVHGRSGWRAETINHLP</sequence>
<dbReference type="OrthoDB" id="8347407at2"/>
<dbReference type="InterPro" id="IPR013078">
    <property type="entry name" value="His_Pase_superF_clade-1"/>
</dbReference>
<accession>A0A4V6PPI4</accession>
<gene>
    <name evidence="1" type="ORF">E2L05_00585</name>
</gene>
<dbReference type="SUPFAM" id="SSF53254">
    <property type="entry name" value="Phosphoglycerate mutase-like"/>
    <property type="match status" value="1"/>
</dbReference>
<name>A0A4V6PPI4_9RHOB</name>
<reference evidence="1 2" key="1">
    <citation type="submission" date="2019-03" db="EMBL/GenBank/DDBJ databases">
        <title>Rhodobacteraceae bacterium SM1902, a new member of the family Rhodobacteraceae isolated from Yantai.</title>
        <authorList>
            <person name="Sun Y."/>
        </authorList>
    </citation>
    <scope>NUCLEOTIDE SEQUENCE [LARGE SCALE GENOMIC DNA]</scope>
    <source>
        <strain evidence="1 2">SM1902</strain>
    </source>
</reference>
<evidence type="ECO:0000313" key="1">
    <source>
        <dbReference type="EMBL" id="TDL91439.1"/>
    </source>
</evidence>
<dbReference type="CDD" id="cd07067">
    <property type="entry name" value="HP_PGM_like"/>
    <property type="match status" value="1"/>
</dbReference>
<evidence type="ECO:0000313" key="2">
    <source>
        <dbReference type="Proteomes" id="UP000294562"/>
    </source>
</evidence>
<dbReference type="GO" id="GO:0005737">
    <property type="term" value="C:cytoplasm"/>
    <property type="evidence" value="ECO:0007669"/>
    <property type="project" value="TreeGrafter"/>
</dbReference>
<dbReference type="Proteomes" id="UP000294562">
    <property type="component" value="Unassembled WGS sequence"/>
</dbReference>
<dbReference type="SMART" id="SM00855">
    <property type="entry name" value="PGAM"/>
    <property type="match status" value="1"/>
</dbReference>
<dbReference type="PANTHER" id="PTHR48100:SF1">
    <property type="entry name" value="HISTIDINE PHOSPHATASE FAMILY PROTEIN-RELATED"/>
    <property type="match status" value="1"/>
</dbReference>
<keyword evidence="2" id="KW-1185">Reference proteome</keyword>
<dbReference type="AlphaFoldDB" id="A0A4V6PPI4"/>
<dbReference type="EMBL" id="SMZO01000001">
    <property type="protein sequence ID" value="TDL91439.1"/>
    <property type="molecule type" value="Genomic_DNA"/>
</dbReference>
<dbReference type="PANTHER" id="PTHR48100">
    <property type="entry name" value="BROAD-SPECIFICITY PHOSPHATASE YOR283W-RELATED"/>
    <property type="match status" value="1"/>
</dbReference>
<proteinExistence type="predicted"/>
<comment type="caution">
    <text evidence="1">The sequence shown here is derived from an EMBL/GenBank/DDBJ whole genome shotgun (WGS) entry which is preliminary data.</text>
</comment>
<dbReference type="Gene3D" id="3.40.50.1240">
    <property type="entry name" value="Phosphoglycerate mutase-like"/>
    <property type="match status" value="1"/>
</dbReference>
<dbReference type="InterPro" id="IPR050275">
    <property type="entry name" value="PGM_Phosphatase"/>
</dbReference>
<dbReference type="Pfam" id="PF00300">
    <property type="entry name" value="His_Phos_1"/>
    <property type="match status" value="1"/>
</dbReference>
<organism evidence="1 2">
    <name type="scientific">Meridianimarinicoccus aquatilis</name>
    <dbReference type="NCBI Taxonomy" id="2552766"/>
    <lineage>
        <taxon>Bacteria</taxon>
        <taxon>Pseudomonadati</taxon>
        <taxon>Pseudomonadota</taxon>
        <taxon>Alphaproteobacteria</taxon>
        <taxon>Rhodobacterales</taxon>
        <taxon>Paracoccaceae</taxon>
        <taxon>Meridianimarinicoccus</taxon>
    </lineage>
</organism>
<dbReference type="InterPro" id="IPR029033">
    <property type="entry name" value="His_PPase_superfam"/>
</dbReference>
<dbReference type="RefSeq" id="WP_133340943.1">
    <property type="nucleotide sequence ID" value="NZ_SMZO01000001.1"/>
</dbReference>